<keyword evidence="5" id="KW-0032">Aminotransferase</keyword>
<dbReference type="GO" id="GO:0008483">
    <property type="term" value="F:transaminase activity"/>
    <property type="evidence" value="ECO:0007669"/>
    <property type="project" value="UniProtKB-KW"/>
</dbReference>
<feature type="non-terminal residue" evidence="5">
    <location>
        <position position="1"/>
    </location>
</feature>
<dbReference type="InterPro" id="IPR020578">
    <property type="entry name" value="Aminotrans_V_PyrdxlP_BS"/>
</dbReference>
<dbReference type="InterPro" id="IPR000192">
    <property type="entry name" value="Aminotrans_V_dom"/>
</dbReference>
<evidence type="ECO:0000256" key="2">
    <source>
        <dbReference type="ARBA" id="ARBA00022898"/>
    </source>
</evidence>
<protein>
    <submittedName>
        <fullName evidence="5">Aminotransferase class V-fold PLP-dependent enzyme</fullName>
    </submittedName>
</protein>
<organism evidence="5 6">
    <name type="scientific">Candidatus Magnetobacterium casense</name>
    <dbReference type="NCBI Taxonomy" id="1455061"/>
    <lineage>
        <taxon>Bacteria</taxon>
        <taxon>Pseudomonadati</taxon>
        <taxon>Nitrospirota</taxon>
        <taxon>Thermodesulfovibrionia</taxon>
        <taxon>Thermodesulfovibrionales</taxon>
        <taxon>Candidatus Magnetobacteriaceae</taxon>
        <taxon>Candidatus Magnetobacterium</taxon>
    </lineage>
</organism>
<evidence type="ECO:0000256" key="3">
    <source>
        <dbReference type="RuleBase" id="RU004075"/>
    </source>
</evidence>
<name>A0ABS6S5C5_9BACT</name>
<dbReference type="PROSITE" id="PS00595">
    <property type="entry name" value="AA_TRANSFER_CLASS_5"/>
    <property type="match status" value="1"/>
</dbReference>
<dbReference type="RefSeq" id="WP_218254276.1">
    <property type="nucleotide sequence ID" value="NZ_JABXWD010000721.1"/>
</dbReference>
<dbReference type="PANTHER" id="PTHR11601">
    <property type="entry name" value="CYSTEINE DESULFURYLASE FAMILY MEMBER"/>
    <property type="match status" value="1"/>
</dbReference>
<keyword evidence="2" id="KW-0663">Pyridoxal phosphate</keyword>
<feature type="domain" description="Aminotransferase class V" evidence="4">
    <location>
        <begin position="1"/>
        <end position="276"/>
    </location>
</feature>
<proteinExistence type="inferred from homology"/>
<keyword evidence="6" id="KW-1185">Reference proteome</keyword>
<dbReference type="Proteomes" id="UP001196980">
    <property type="component" value="Unassembled WGS sequence"/>
</dbReference>
<evidence type="ECO:0000313" key="6">
    <source>
        <dbReference type="Proteomes" id="UP001196980"/>
    </source>
</evidence>
<dbReference type="PANTHER" id="PTHR11601:SF34">
    <property type="entry name" value="CYSTEINE DESULFURASE"/>
    <property type="match status" value="1"/>
</dbReference>
<comment type="caution">
    <text evidence="5">The sequence shown here is derived from an EMBL/GenBank/DDBJ whole genome shotgun (WGS) entry which is preliminary data.</text>
</comment>
<reference evidence="5 6" key="1">
    <citation type="journal article" date="2020" name="J Geophys Res Biogeosci">
        <title>Magnetotaxis as an Adaptation to Enable Bacterial Shuttling of Microbial Sulfur and Sulfur Cycling Across Aquatic Oxic#Anoxic Interfaces.</title>
        <authorList>
            <person name="Li J."/>
            <person name="Liu P."/>
            <person name="Wang J."/>
            <person name="Roberts A.P."/>
            <person name="Pan Y."/>
        </authorList>
    </citation>
    <scope>NUCLEOTIDE SEQUENCE [LARGE SCALE GENOMIC DNA]</scope>
    <source>
        <strain evidence="5 6">MYR-1_YQ</strain>
    </source>
</reference>
<evidence type="ECO:0000256" key="1">
    <source>
        <dbReference type="ARBA" id="ARBA00001933"/>
    </source>
</evidence>
<dbReference type="Pfam" id="PF00266">
    <property type="entry name" value="Aminotran_5"/>
    <property type="match status" value="1"/>
</dbReference>
<accession>A0ABS6S5C5</accession>
<gene>
    <name evidence="5" type="ORF">HWQ67_18995</name>
</gene>
<dbReference type="EMBL" id="JABXWD010000721">
    <property type="protein sequence ID" value="MBV6343659.1"/>
    <property type="molecule type" value="Genomic_DNA"/>
</dbReference>
<evidence type="ECO:0000313" key="5">
    <source>
        <dbReference type="EMBL" id="MBV6343659.1"/>
    </source>
</evidence>
<keyword evidence="5" id="KW-0808">Transferase</keyword>
<evidence type="ECO:0000259" key="4">
    <source>
        <dbReference type="Pfam" id="PF00266"/>
    </source>
</evidence>
<comment type="cofactor">
    <cofactor evidence="1">
        <name>pyridoxal 5'-phosphate</name>
        <dbReference type="ChEBI" id="CHEBI:597326"/>
    </cofactor>
</comment>
<comment type="similarity">
    <text evidence="3">Belongs to the class-V pyridoxal-phosphate-dependent aminotransferase family.</text>
</comment>
<sequence>DHIITTKVEHPAVLNLCKLKESEGYRLTCLPVDSYGILDMDAFMDALDDSVAVVSVMLANNETGVVFPIPEIGRCLRERGILFHTDAVQAVGKMPVDVRALCVDMLSISGHKLHAPKGVGVLYVRRGIPFHPLLIGGHQEEGRRAGTENVPSIVALGKACQLAGDSINTEATYVSRLRDKMQDAILEKCPDCRLNGTTDNRLPNTTNISFKYIDGEAVLMLLNQHGICASSGSACSSGSEDPSPVLSAMSVPAEVIRGSVRFSLSRYNTQAEIDKVIEVLPGIIKYLRDISPFGR</sequence>